<dbReference type="SUPFAM" id="SSF50965">
    <property type="entry name" value="Galactose oxidase, central domain"/>
    <property type="match status" value="1"/>
</dbReference>
<dbReference type="RefSeq" id="WP_163076328.1">
    <property type="nucleotide sequence ID" value="NZ_CP048630.1"/>
</dbReference>
<name>A0A6P1YSZ3_9HYPH</name>
<reference evidence="1 2" key="1">
    <citation type="submission" date="2020-02" db="EMBL/GenBank/DDBJ databases">
        <authorList>
            <person name="Li G."/>
        </authorList>
    </citation>
    <scope>NUCLEOTIDE SEQUENCE [LARGE SCALE GENOMIC DNA]</scope>
    <source>
        <strain evidence="1 2">DSM 102029</strain>
    </source>
</reference>
<keyword evidence="2" id="KW-1185">Reference proteome</keyword>
<dbReference type="AlphaFoldDB" id="A0A6P1YSZ3"/>
<organism evidence="1 2">
    <name type="scientific">Ancylobacter pratisalsi</name>
    <dbReference type="NCBI Taxonomy" id="1745854"/>
    <lineage>
        <taxon>Bacteria</taxon>
        <taxon>Pseudomonadati</taxon>
        <taxon>Pseudomonadota</taxon>
        <taxon>Alphaproteobacteria</taxon>
        <taxon>Hyphomicrobiales</taxon>
        <taxon>Xanthobacteraceae</taxon>
        <taxon>Ancylobacter</taxon>
    </lineage>
</organism>
<evidence type="ECO:0008006" key="3">
    <source>
        <dbReference type="Google" id="ProtNLM"/>
    </source>
</evidence>
<evidence type="ECO:0000313" key="2">
    <source>
        <dbReference type="Proteomes" id="UP000464751"/>
    </source>
</evidence>
<gene>
    <name evidence="1" type="ORF">G3A50_16795</name>
</gene>
<dbReference type="KEGG" id="apra:G3A50_16795"/>
<accession>A0A6P1YSZ3</accession>
<proteinExistence type="predicted"/>
<dbReference type="InterPro" id="IPR011043">
    <property type="entry name" value="Gal_Oxase/kelch_b-propeller"/>
</dbReference>
<evidence type="ECO:0000313" key="1">
    <source>
        <dbReference type="EMBL" id="QIB35183.1"/>
    </source>
</evidence>
<dbReference type="EMBL" id="CP048630">
    <property type="protein sequence ID" value="QIB35183.1"/>
    <property type="molecule type" value="Genomic_DNA"/>
</dbReference>
<sequence length="463" mass="49897">MSKIIQENGFRVIASEGLGRASNTTAHSVAFFRGQLYVGTSCGSVTGSSDSPRILRFHAEDGEWETVYESPLVPATKRARAPDRQLAKNMKGGLDFSRFKKPSETDSNLVPRDAGFRSMCVFKGRTDAEPALYVSCMSRFGGQILRSEDGVTFEPVGEPGFGNPDIYSFRGLTVLGDRLFTAPAGTTTDEWLDRNLAPEVRVYVTDDPASGRWEVASPEGFGDPANMAIYALATAHGMVYGGTANPERGMQVWRTSAEGTAPFTWEPVVVDGAGAFNHNLAVTAMTEFKGALYVGGGITGFGYDTVHDIGPASAEMIRIHPDKSWDLIAGRMRFTPDGLKVPLSLLGPGLDDFYNSVIWSLGVHDGVIYLGTHQWEAFRSAELGGADVVGGYQLWASEDGENWQVVIADGHGNPAEIGVRNIASTPLGLVIGTNNQKRLLQMKARRSGAKVDFNGGFEVLLGQ</sequence>
<protein>
    <recommendedName>
        <fullName evidence="3">Exo-alpha-sialidase</fullName>
    </recommendedName>
</protein>
<dbReference type="Proteomes" id="UP000464751">
    <property type="component" value="Chromosome"/>
</dbReference>